<evidence type="ECO:0000313" key="2">
    <source>
        <dbReference type="Proteomes" id="UP000266188"/>
    </source>
</evidence>
<sequence length="77" mass="9033">MVASRDPEALSVKKQTAEHFEYQNEHALSHDDEVFLAEFPEEAKTRVLRKVDWRLMPMLLLLYLIAYIDKTNIGIFP</sequence>
<name>A0A3A2ZTC4_9EURO</name>
<comment type="caution">
    <text evidence="1">The sequence shown here is derived from an EMBL/GenBank/DDBJ whole genome shotgun (WGS) entry which is preliminary data.</text>
</comment>
<dbReference type="AlphaFoldDB" id="A0A3A2ZTC4"/>
<evidence type="ECO:0000313" key="1">
    <source>
        <dbReference type="EMBL" id="RJE20241.1"/>
    </source>
</evidence>
<keyword evidence="2" id="KW-1185">Reference proteome</keyword>
<proteinExistence type="predicted"/>
<dbReference type="Proteomes" id="UP000266188">
    <property type="component" value="Unassembled WGS sequence"/>
</dbReference>
<reference evidence="2" key="1">
    <citation type="submission" date="2017-02" db="EMBL/GenBank/DDBJ databases">
        <authorList>
            <person name="Tafer H."/>
            <person name="Lopandic K."/>
        </authorList>
    </citation>
    <scope>NUCLEOTIDE SEQUENCE [LARGE SCALE GENOMIC DNA]</scope>
    <source>
        <strain evidence="2">CBS 366.77</strain>
    </source>
</reference>
<accession>A0A3A2ZTC4</accession>
<organism evidence="1 2">
    <name type="scientific">Aspergillus sclerotialis</name>
    <dbReference type="NCBI Taxonomy" id="2070753"/>
    <lineage>
        <taxon>Eukaryota</taxon>
        <taxon>Fungi</taxon>
        <taxon>Dikarya</taxon>
        <taxon>Ascomycota</taxon>
        <taxon>Pezizomycotina</taxon>
        <taxon>Eurotiomycetes</taxon>
        <taxon>Eurotiomycetidae</taxon>
        <taxon>Eurotiales</taxon>
        <taxon>Aspergillaceae</taxon>
        <taxon>Aspergillus</taxon>
        <taxon>Aspergillus subgen. Polypaecilum</taxon>
    </lineage>
</organism>
<gene>
    <name evidence="1" type="ORF">PHISCL_07419</name>
</gene>
<dbReference type="STRING" id="2070753.A0A3A2ZTC4"/>
<protein>
    <submittedName>
        <fullName evidence="1">MFS transporter</fullName>
    </submittedName>
</protein>
<dbReference type="EMBL" id="MVGC01000325">
    <property type="protein sequence ID" value="RJE20241.1"/>
    <property type="molecule type" value="Genomic_DNA"/>
</dbReference>